<keyword evidence="5" id="KW-1185">Reference proteome</keyword>
<gene>
    <name evidence="4" type="ORF">MPOCJGCO_3751</name>
</gene>
<proteinExistence type="predicted"/>
<accession>A0ABQ4U5J6</accession>
<dbReference type="InterPro" id="IPR050109">
    <property type="entry name" value="HTH-type_TetR-like_transc_reg"/>
</dbReference>
<dbReference type="Pfam" id="PF00440">
    <property type="entry name" value="TetR_N"/>
    <property type="match status" value="1"/>
</dbReference>
<dbReference type="InterPro" id="IPR001647">
    <property type="entry name" value="HTH_TetR"/>
</dbReference>
<evidence type="ECO:0000256" key="1">
    <source>
        <dbReference type="ARBA" id="ARBA00023125"/>
    </source>
</evidence>
<evidence type="ECO:0000313" key="4">
    <source>
        <dbReference type="EMBL" id="GJE61628.1"/>
    </source>
</evidence>
<evidence type="ECO:0000313" key="5">
    <source>
        <dbReference type="Proteomes" id="UP001055057"/>
    </source>
</evidence>
<dbReference type="PANTHER" id="PTHR30055">
    <property type="entry name" value="HTH-TYPE TRANSCRIPTIONAL REGULATOR RUTR"/>
    <property type="match status" value="1"/>
</dbReference>
<dbReference type="Pfam" id="PF17937">
    <property type="entry name" value="TetR_C_28"/>
    <property type="match status" value="1"/>
</dbReference>
<organism evidence="4 5">
    <name type="scientific">Methylobacterium trifolii</name>
    <dbReference type="NCBI Taxonomy" id="1003092"/>
    <lineage>
        <taxon>Bacteria</taxon>
        <taxon>Pseudomonadati</taxon>
        <taxon>Pseudomonadota</taxon>
        <taxon>Alphaproteobacteria</taxon>
        <taxon>Hyphomicrobiales</taxon>
        <taxon>Methylobacteriaceae</taxon>
        <taxon>Methylobacterium</taxon>
    </lineage>
</organism>
<dbReference type="PANTHER" id="PTHR30055:SF148">
    <property type="entry name" value="TETR-FAMILY TRANSCRIPTIONAL REGULATOR"/>
    <property type="match status" value="1"/>
</dbReference>
<protein>
    <recommendedName>
        <fullName evidence="3">HTH tetR-type domain-containing protein</fullName>
    </recommendedName>
</protein>
<evidence type="ECO:0000259" key="3">
    <source>
        <dbReference type="PROSITE" id="PS50977"/>
    </source>
</evidence>
<name>A0ABQ4U5J6_9HYPH</name>
<keyword evidence="1 2" id="KW-0238">DNA-binding</keyword>
<dbReference type="EMBL" id="BPRB01000232">
    <property type="protein sequence ID" value="GJE61628.1"/>
    <property type="molecule type" value="Genomic_DNA"/>
</dbReference>
<dbReference type="Proteomes" id="UP001055057">
    <property type="component" value="Unassembled WGS sequence"/>
</dbReference>
<dbReference type="InterPro" id="IPR009057">
    <property type="entry name" value="Homeodomain-like_sf"/>
</dbReference>
<dbReference type="PRINTS" id="PR00455">
    <property type="entry name" value="HTHTETR"/>
</dbReference>
<reference evidence="4" key="2">
    <citation type="submission" date="2021-08" db="EMBL/GenBank/DDBJ databases">
        <authorList>
            <person name="Tani A."/>
            <person name="Ola A."/>
            <person name="Ogura Y."/>
            <person name="Katsura K."/>
            <person name="Hayashi T."/>
        </authorList>
    </citation>
    <scope>NUCLEOTIDE SEQUENCE</scope>
    <source>
        <strain evidence="4">DSM 23632</strain>
    </source>
</reference>
<comment type="caution">
    <text evidence="4">The sequence shown here is derived from an EMBL/GenBank/DDBJ whole genome shotgun (WGS) entry which is preliminary data.</text>
</comment>
<sequence>MTKARSRRQDRPEVILDAAESLMRRSGERVLTIDAVAAEAGLSKGGVLHHYASKDALITALAARKVARMRAGIAENLAVQPPGPAALPLAVLAQARDLYADECGFPDALLIAATGNAEAVAGFREFLAERLSQMGAIEGRPGAGAALVFSILGLMLSRSLGFHRLDGPELARLFDALDAQARNLAAEPDASRSA</sequence>
<reference evidence="4" key="1">
    <citation type="journal article" date="2021" name="Front. Microbiol.">
        <title>Comprehensive Comparative Genomics and Phenotyping of Methylobacterium Species.</title>
        <authorList>
            <person name="Alessa O."/>
            <person name="Ogura Y."/>
            <person name="Fujitani Y."/>
            <person name="Takami H."/>
            <person name="Hayashi T."/>
            <person name="Sahin N."/>
            <person name="Tani A."/>
        </authorList>
    </citation>
    <scope>NUCLEOTIDE SEQUENCE</scope>
    <source>
        <strain evidence="4">DSM 23632</strain>
    </source>
</reference>
<dbReference type="RefSeq" id="WP_238184187.1">
    <property type="nucleotide sequence ID" value="NZ_BPRB01000232.1"/>
</dbReference>
<feature type="DNA-binding region" description="H-T-H motif" evidence="2">
    <location>
        <begin position="32"/>
        <end position="51"/>
    </location>
</feature>
<evidence type="ECO:0000256" key="2">
    <source>
        <dbReference type="PROSITE-ProRule" id="PRU00335"/>
    </source>
</evidence>
<dbReference type="Gene3D" id="1.10.357.10">
    <property type="entry name" value="Tetracycline Repressor, domain 2"/>
    <property type="match status" value="1"/>
</dbReference>
<feature type="domain" description="HTH tetR-type" evidence="3">
    <location>
        <begin position="9"/>
        <end position="69"/>
    </location>
</feature>
<dbReference type="InterPro" id="IPR041479">
    <property type="entry name" value="TetR_CgmR_C"/>
</dbReference>
<dbReference type="SUPFAM" id="SSF46689">
    <property type="entry name" value="Homeodomain-like"/>
    <property type="match status" value="1"/>
</dbReference>
<dbReference type="PROSITE" id="PS50977">
    <property type="entry name" value="HTH_TETR_2"/>
    <property type="match status" value="1"/>
</dbReference>